<dbReference type="InterPro" id="IPR002104">
    <property type="entry name" value="Integrase_catalytic"/>
</dbReference>
<comment type="caution">
    <text evidence="8">The sequence shown here is derived from an EMBL/GenBank/DDBJ whole genome shotgun (WGS) entry which is preliminary data.</text>
</comment>
<comment type="similarity">
    <text evidence="1">Belongs to the 'phage' integrase family.</text>
</comment>
<dbReference type="GO" id="GO:0006310">
    <property type="term" value="P:DNA recombination"/>
    <property type="evidence" value="ECO:0007669"/>
    <property type="project" value="UniProtKB-KW"/>
</dbReference>
<protein>
    <submittedName>
        <fullName evidence="8">Site-specific integrase</fullName>
    </submittedName>
</protein>
<dbReference type="Gene3D" id="1.10.150.130">
    <property type="match status" value="1"/>
</dbReference>
<dbReference type="GO" id="GO:0015074">
    <property type="term" value="P:DNA integration"/>
    <property type="evidence" value="ECO:0007669"/>
    <property type="project" value="UniProtKB-KW"/>
</dbReference>
<dbReference type="GO" id="GO:0003677">
    <property type="term" value="F:DNA binding"/>
    <property type="evidence" value="ECO:0007669"/>
    <property type="project" value="UniProtKB-UniRule"/>
</dbReference>
<evidence type="ECO:0000259" key="6">
    <source>
        <dbReference type="PROSITE" id="PS51898"/>
    </source>
</evidence>
<dbReference type="InterPro" id="IPR011010">
    <property type="entry name" value="DNA_brk_join_enz"/>
</dbReference>
<dbReference type="PROSITE" id="PS51898">
    <property type="entry name" value="TYR_RECOMBINASE"/>
    <property type="match status" value="1"/>
</dbReference>
<dbReference type="Proteomes" id="UP000823636">
    <property type="component" value="Unassembled WGS sequence"/>
</dbReference>
<keyword evidence="2" id="KW-0229">DNA integration</keyword>
<evidence type="ECO:0000256" key="2">
    <source>
        <dbReference type="ARBA" id="ARBA00022908"/>
    </source>
</evidence>
<evidence type="ECO:0000313" key="9">
    <source>
        <dbReference type="Proteomes" id="UP000823636"/>
    </source>
</evidence>
<evidence type="ECO:0000256" key="5">
    <source>
        <dbReference type="PROSITE-ProRule" id="PRU01248"/>
    </source>
</evidence>
<reference evidence="8" key="2">
    <citation type="journal article" date="2021" name="PeerJ">
        <title>Extensive microbial diversity within the chicken gut microbiome revealed by metagenomics and culture.</title>
        <authorList>
            <person name="Gilroy R."/>
            <person name="Ravi A."/>
            <person name="Getino M."/>
            <person name="Pursley I."/>
            <person name="Horton D.L."/>
            <person name="Alikhan N.F."/>
            <person name="Baker D."/>
            <person name="Gharbi K."/>
            <person name="Hall N."/>
            <person name="Watson M."/>
            <person name="Adriaenssens E.M."/>
            <person name="Foster-Nyarko E."/>
            <person name="Jarju S."/>
            <person name="Secka A."/>
            <person name="Antonio M."/>
            <person name="Oren A."/>
            <person name="Chaudhuri R.R."/>
            <person name="La Ragione R."/>
            <person name="Hildebrand F."/>
            <person name="Pallen M.J."/>
        </authorList>
    </citation>
    <scope>NUCLEOTIDE SEQUENCE</scope>
    <source>
        <strain evidence="8">G3-4614</strain>
    </source>
</reference>
<dbReference type="EMBL" id="JADIMW010000023">
    <property type="protein sequence ID" value="MBO8437717.1"/>
    <property type="molecule type" value="Genomic_DNA"/>
</dbReference>
<accession>A0A9D9E1D4</accession>
<feature type="domain" description="Tyr recombinase" evidence="6">
    <location>
        <begin position="212"/>
        <end position="395"/>
    </location>
</feature>
<keyword evidence="4" id="KW-0233">DNA recombination</keyword>
<dbReference type="InterPro" id="IPR050090">
    <property type="entry name" value="Tyrosine_recombinase_XerCD"/>
</dbReference>
<proteinExistence type="inferred from homology"/>
<dbReference type="AlphaFoldDB" id="A0A9D9E1D4"/>
<dbReference type="Gene3D" id="1.10.443.10">
    <property type="entry name" value="Intergrase catalytic core"/>
    <property type="match status" value="1"/>
</dbReference>
<dbReference type="Pfam" id="PF00589">
    <property type="entry name" value="Phage_integrase"/>
    <property type="match status" value="1"/>
</dbReference>
<dbReference type="SUPFAM" id="SSF56349">
    <property type="entry name" value="DNA breaking-rejoining enzymes"/>
    <property type="match status" value="1"/>
</dbReference>
<reference evidence="8" key="1">
    <citation type="submission" date="2020-10" db="EMBL/GenBank/DDBJ databases">
        <authorList>
            <person name="Gilroy R."/>
        </authorList>
    </citation>
    <scope>NUCLEOTIDE SEQUENCE</scope>
    <source>
        <strain evidence="8">G3-4614</strain>
    </source>
</reference>
<dbReference type="InterPro" id="IPR013762">
    <property type="entry name" value="Integrase-like_cat_sf"/>
</dbReference>
<sequence>MTTVKVKFRPSSISNCPGRIIYQVTRNREVRQITTDYKVYPEEWDNKHSMIVPASNNKNRSNIIKDTTQKLYYDIEQIHKIIARFDILNIYYSASDVIAEFQKITKENTLFKYMEAVIIQLQELKRTSTANNYRATLNSFKRFLNGSDIHIELINKNIIENYQAYLKSTEIAPNSISFYMRILRAVYNRAIEQGISQDKKPFRAVFTGMEKTLKRAISIHEIKRIKELNLSQKPKLEFARDIFLFLFFCRGMSFIDAVFLKKKDIKNNILTYRRHKTKQLMHIKIIDEITDIIDKYTIADSAYLFPFIINYDIDYRKQYEAALRRTNNALKDIADIIKLPVPLTTYTARHSWATIAKSKNIPVNVISDALGHNSISTTQIYLASIDSATIDKANDLIVKSV</sequence>
<dbReference type="Pfam" id="PF13102">
    <property type="entry name" value="Phage_int_SAM_5"/>
    <property type="match status" value="1"/>
</dbReference>
<evidence type="ECO:0000256" key="4">
    <source>
        <dbReference type="ARBA" id="ARBA00023172"/>
    </source>
</evidence>
<gene>
    <name evidence="8" type="ORF">IAC54_02315</name>
</gene>
<keyword evidence="3 5" id="KW-0238">DNA-binding</keyword>
<dbReference type="PANTHER" id="PTHR30349">
    <property type="entry name" value="PHAGE INTEGRASE-RELATED"/>
    <property type="match status" value="1"/>
</dbReference>
<dbReference type="PROSITE" id="PS51900">
    <property type="entry name" value="CB"/>
    <property type="match status" value="1"/>
</dbReference>
<dbReference type="InterPro" id="IPR025269">
    <property type="entry name" value="SAM-like_dom"/>
</dbReference>
<dbReference type="InterPro" id="IPR010998">
    <property type="entry name" value="Integrase_recombinase_N"/>
</dbReference>
<name>A0A9D9E1D4_9BACT</name>
<dbReference type="PANTHER" id="PTHR30349:SF64">
    <property type="entry name" value="PROPHAGE INTEGRASE INTD-RELATED"/>
    <property type="match status" value="1"/>
</dbReference>
<evidence type="ECO:0000256" key="1">
    <source>
        <dbReference type="ARBA" id="ARBA00008857"/>
    </source>
</evidence>
<evidence type="ECO:0000256" key="3">
    <source>
        <dbReference type="ARBA" id="ARBA00023125"/>
    </source>
</evidence>
<dbReference type="InterPro" id="IPR044068">
    <property type="entry name" value="CB"/>
</dbReference>
<evidence type="ECO:0000313" key="8">
    <source>
        <dbReference type="EMBL" id="MBO8437717.1"/>
    </source>
</evidence>
<feature type="domain" description="Core-binding (CB)" evidence="7">
    <location>
        <begin position="112"/>
        <end position="191"/>
    </location>
</feature>
<evidence type="ECO:0000259" key="7">
    <source>
        <dbReference type="PROSITE" id="PS51900"/>
    </source>
</evidence>
<organism evidence="8 9">
    <name type="scientific">Candidatus Caccoplasma merdipullorum</name>
    <dbReference type="NCBI Taxonomy" id="2840718"/>
    <lineage>
        <taxon>Bacteria</taxon>
        <taxon>Pseudomonadati</taxon>
        <taxon>Bacteroidota</taxon>
        <taxon>Bacteroidia</taxon>
        <taxon>Bacteroidales</taxon>
        <taxon>Bacteroidaceae</taxon>
        <taxon>Bacteroidaceae incertae sedis</taxon>
        <taxon>Candidatus Caccoplasma</taxon>
    </lineage>
</organism>